<protein>
    <recommendedName>
        <fullName evidence="3">Reverse transcriptase zinc-binding domain-containing protein</fullName>
    </recommendedName>
</protein>
<name>A0A7J9DQF1_9ROSI</name>
<dbReference type="EMBL" id="JABEZW010000004">
    <property type="protein sequence ID" value="MBA0762868.1"/>
    <property type="molecule type" value="Genomic_DNA"/>
</dbReference>
<organism evidence="1 2">
    <name type="scientific">Gossypium trilobum</name>
    <dbReference type="NCBI Taxonomy" id="34281"/>
    <lineage>
        <taxon>Eukaryota</taxon>
        <taxon>Viridiplantae</taxon>
        <taxon>Streptophyta</taxon>
        <taxon>Embryophyta</taxon>
        <taxon>Tracheophyta</taxon>
        <taxon>Spermatophyta</taxon>
        <taxon>Magnoliopsida</taxon>
        <taxon>eudicotyledons</taxon>
        <taxon>Gunneridae</taxon>
        <taxon>Pentapetalae</taxon>
        <taxon>rosids</taxon>
        <taxon>malvids</taxon>
        <taxon>Malvales</taxon>
        <taxon>Malvaceae</taxon>
        <taxon>Malvoideae</taxon>
        <taxon>Gossypium</taxon>
    </lineage>
</organism>
<dbReference type="AlphaFoldDB" id="A0A7J9DQF1"/>
<reference evidence="1 2" key="1">
    <citation type="journal article" date="2019" name="Genome Biol. Evol.">
        <title>Insights into the evolution of the New World diploid cottons (Gossypium, subgenus Houzingenia) based on genome sequencing.</title>
        <authorList>
            <person name="Grover C.E."/>
            <person name="Arick M.A. 2nd"/>
            <person name="Thrash A."/>
            <person name="Conover J.L."/>
            <person name="Sanders W.S."/>
            <person name="Peterson D.G."/>
            <person name="Frelichowski J.E."/>
            <person name="Scheffler J.A."/>
            <person name="Scheffler B.E."/>
            <person name="Wendel J.F."/>
        </authorList>
    </citation>
    <scope>NUCLEOTIDE SEQUENCE [LARGE SCALE GENOMIC DNA]</scope>
    <source>
        <strain evidence="1">8</strain>
        <tissue evidence="1">Leaf</tissue>
    </source>
</reference>
<evidence type="ECO:0008006" key="3">
    <source>
        <dbReference type="Google" id="ProtNLM"/>
    </source>
</evidence>
<dbReference type="Proteomes" id="UP000593568">
    <property type="component" value="Unassembled WGS sequence"/>
</dbReference>
<accession>A0A7J9DQF1</accession>
<evidence type="ECO:0000313" key="1">
    <source>
        <dbReference type="EMBL" id="MBA0762868.1"/>
    </source>
</evidence>
<comment type="caution">
    <text evidence="1">The sequence shown here is derived from an EMBL/GenBank/DDBJ whole genome shotgun (WGS) entry which is preliminary data.</text>
</comment>
<sequence length="306" mass="34808">MQLMLIPKGLCEEIERMLREHDGLDFRKLQDHNTSFMMKLGFKLLADSRAFWVQDLSLVLILGHSWLYLDYLLSDMVLMDGTWNLELFRIWIPKIVICKIIGIPPPHSGAGVDRIIWGGLKIERVHRGMGHSSNCGVCGHSFEDALHVLKDCPVARYIWNLFIPTERLISWAKLVLMIEKSYLNSRRDMTLRFDLSESWVSLNTDGSVRIEDDSGLCKVVRPCIGADACPLSEGQGNCDLMIGEPMTEALRNGGRNYNGSKIVKFLVRPPVPGQKDTMKFPWIGFGLFLRSLGGRRRRPPFRGPSH</sequence>
<keyword evidence="2" id="KW-1185">Reference proteome</keyword>
<evidence type="ECO:0000313" key="2">
    <source>
        <dbReference type="Proteomes" id="UP000593568"/>
    </source>
</evidence>
<proteinExistence type="predicted"/>
<gene>
    <name evidence="1" type="ORF">Gotri_012420</name>
</gene>